<reference evidence="1" key="1">
    <citation type="submission" date="2022-03" db="EMBL/GenBank/DDBJ databases">
        <title>Genomic analyses of argali, domestic sheep and their hybrids provide insights into chromosomal evolution, heterosis and genetic basis of agronomic traits.</title>
        <authorList>
            <person name="Li M."/>
        </authorList>
    </citation>
    <scope>NUCLEOTIDE SEQUENCE</scope>
    <source>
        <strain evidence="1">F1 hybrid</strain>
    </source>
</reference>
<sequence length="121" mass="13104">MHSQGKGSRDPPQEKSLWVLLASRTLTLRSVSLIPSLLFFVSKTPAASAQGHRSPRGGPSPWCRGWSSQHLVYKGRGHRNPQKRLPDSAQQGGASSKLDTSSWGVQTGLQRSRSDGTTGQL</sequence>
<evidence type="ECO:0000313" key="1">
    <source>
        <dbReference type="EMBL" id="KAI4567008.1"/>
    </source>
</evidence>
<proteinExistence type="predicted"/>
<name>A0ACB9UF87_9CETA</name>
<dbReference type="Proteomes" id="UP001057279">
    <property type="component" value="Linkage Group LG18"/>
</dbReference>
<gene>
    <name evidence="1" type="ORF">MJG53_015685</name>
</gene>
<comment type="caution">
    <text evidence="1">The sequence shown here is derived from an EMBL/GenBank/DDBJ whole genome shotgun (WGS) entry which is preliminary data.</text>
</comment>
<protein>
    <submittedName>
        <fullName evidence="1">Uncharacterized protein</fullName>
    </submittedName>
</protein>
<dbReference type="EMBL" id="CM043043">
    <property type="protein sequence ID" value="KAI4567008.1"/>
    <property type="molecule type" value="Genomic_DNA"/>
</dbReference>
<evidence type="ECO:0000313" key="2">
    <source>
        <dbReference type="Proteomes" id="UP001057279"/>
    </source>
</evidence>
<organism evidence="1 2">
    <name type="scientific">Ovis ammon polii x Ovis aries</name>
    <dbReference type="NCBI Taxonomy" id="2918886"/>
    <lineage>
        <taxon>Eukaryota</taxon>
        <taxon>Metazoa</taxon>
        <taxon>Chordata</taxon>
        <taxon>Craniata</taxon>
        <taxon>Vertebrata</taxon>
        <taxon>Euteleostomi</taxon>
        <taxon>Mammalia</taxon>
        <taxon>Eutheria</taxon>
        <taxon>Laurasiatheria</taxon>
        <taxon>Artiodactyla</taxon>
        <taxon>Ruminantia</taxon>
        <taxon>Pecora</taxon>
        <taxon>Bovidae</taxon>
        <taxon>Caprinae</taxon>
        <taxon>Ovis</taxon>
    </lineage>
</organism>
<keyword evidence="2" id="KW-1185">Reference proteome</keyword>
<accession>A0ACB9UF87</accession>